<reference evidence="2 3" key="1">
    <citation type="submission" date="2024-04" db="EMBL/GenBank/DDBJ databases">
        <title>Phyllosticta paracitricarpa is synonymous to the EU quarantine fungus P. citricarpa based on phylogenomic analyses.</title>
        <authorList>
            <consortium name="Lawrence Berkeley National Laboratory"/>
            <person name="Van ingen-buijs V.A."/>
            <person name="Van westerhoven A.C."/>
            <person name="Haridas S."/>
            <person name="Skiadas P."/>
            <person name="Martin F."/>
            <person name="Groenewald J.Z."/>
            <person name="Crous P.W."/>
            <person name="Seidl M.F."/>
        </authorList>
    </citation>
    <scope>NUCLEOTIDE SEQUENCE [LARGE SCALE GENOMIC DNA]</scope>
    <source>
        <strain evidence="2 3">CPC 17464</strain>
    </source>
</reference>
<keyword evidence="1" id="KW-0732">Signal</keyword>
<evidence type="ECO:0008006" key="4">
    <source>
        <dbReference type="Google" id="ProtNLM"/>
    </source>
</evidence>
<feature type="signal peptide" evidence="1">
    <location>
        <begin position="1"/>
        <end position="17"/>
    </location>
</feature>
<dbReference type="GeneID" id="92032596"/>
<evidence type="ECO:0000313" key="3">
    <source>
        <dbReference type="Proteomes" id="UP001360953"/>
    </source>
</evidence>
<feature type="chain" id="PRO_5046341543" description="Secreted protein" evidence="1">
    <location>
        <begin position="18"/>
        <end position="143"/>
    </location>
</feature>
<dbReference type="EMBL" id="JBBPEH010000004">
    <property type="protein sequence ID" value="KAK7539507.1"/>
    <property type="molecule type" value="Genomic_DNA"/>
</dbReference>
<sequence>MGVLLLLLLRRQSCTHGWDRHLVKSWCHVSTRRWYLRHGRVGRSGRRVVGWLALVVGERRRIMPCHALPQVPYVLRHMSLWCACCWPTMSSWHCRDKQQWSLLARHVGFQRRSPLDTGVLVCATAESSSGEVIRKNHPTSGLD</sequence>
<gene>
    <name evidence="2" type="ORF">J3D65DRAFT_618845</name>
</gene>
<protein>
    <recommendedName>
        <fullName evidence="4">Secreted protein</fullName>
    </recommendedName>
</protein>
<comment type="caution">
    <text evidence="2">The sequence shown here is derived from an EMBL/GenBank/DDBJ whole genome shotgun (WGS) entry which is preliminary data.</text>
</comment>
<name>A0ABR1M0E5_9PEZI</name>
<keyword evidence="3" id="KW-1185">Reference proteome</keyword>
<dbReference type="RefSeq" id="XP_066656778.1">
    <property type="nucleotide sequence ID" value="XM_066799690.1"/>
</dbReference>
<evidence type="ECO:0000313" key="2">
    <source>
        <dbReference type="EMBL" id="KAK7539507.1"/>
    </source>
</evidence>
<evidence type="ECO:0000256" key="1">
    <source>
        <dbReference type="SAM" id="SignalP"/>
    </source>
</evidence>
<dbReference type="Proteomes" id="UP001360953">
    <property type="component" value="Unassembled WGS sequence"/>
</dbReference>
<proteinExistence type="predicted"/>
<accession>A0ABR1M0E5</accession>
<organism evidence="2 3">
    <name type="scientific">Phyllosticta citribraziliensis</name>
    <dbReference type="NCBI Taxonomy" id="989973"/>
    <lineage>
        <taxon>Eukaryota</taxon>
        <taxon>Fungi</taxon>
        <taxon>Dikarya</taxon>
        <taxon>Ascomycota</taxon>
        <taxon>Pezizomycotina</taxon>
        <taxon>Dothideomycetes</taxon>
        <taxon>Dothideomycetes incertae sedis</taxon>
        <taxon>Botryosphaeriales</taxon>
        <taxon>Phyllostictaceae</taxon>
        <taxon>Phyllosticta</taxon>
    </lineage>
</organism>